<dbReference type="AlphaFoldDB" id="A0A317JU94"/>
<keyword evidence="3" id="KW-1185">Reference proteome</keyword>
<proteinExistence type="predicted"/>
<feature type="compositionally biased region" description="Basic and acidic residues" evidence="1">
    <location>
        <begin position="149"/>
        <end position="158"/>
    </location>
</feature>
<name>A0A317JU94_9ACTN</name>
<protein>
    <submittedName>
        <fullName evidence="2">Uncharacterized protein</fullName>
    </submittedName>
</protein>
<feature type="non-terminal residue" evidence="2">
    <location>
        <position position="216"/>
    </location>
</feature>
<evidence type="ECO:0000313" key="2">
    <source>
        <dbReference type="EMBL" id="PWU44205.1"/>
    </source>
</evidence>
<gene>
    <name evidence="2" type="ORF">DLJ46_27280</name>
</gene>
<feature type="compositionally biased region" description="Low complexity" evidence="1">
    <location>
        <begin position="194"/>
        <end position="204"/>
    </location>
</feature>
<evidence type="ECO:0000256" key="1">
    <source>
        <dbReference type="SAM" id="MobiDB-lite"/>
    </source>
</evidence>
<organism evidence="2 3">
    <name type="scientific">Micromonospora globispora</name>
    <dbReference type="NCBI Taxonomy" id="1450148"/>
    <lineage>
        <taxon>Bacteria</taxon>
        <taxon>Bacillati</taxon>
        <taxon>Actinomycetota</taxon>
        <taxon>Actinomycetes</taxon>
        <taxon>Micromonosporales</taxon>
        <taxon>Micromonosporaceae</taxon>
        <taxon>Micromonospora</taxon>
    </lineage>
</organism>
<dbReference type="EMBL" id="QGSV01000349">
    <property type="protein sequence ID" value="PWU44205.1"/>
    <property type="molecule type" value="Genomic_DNA"/>
</dbReference>
<reference evidence="3" key="1">
    <citation type="submission" date="2018-05" db="EMBL/GenBank/DDBJ databases">
        <title>Micromonospora globispora sp. nov. and Micromonospora rugosa sp. nov., isolated from marine sediment.</title>
        <authorList>
            <person name="Carro L."/>
            <person name="Aysel V."/>
            <person name="Cetin D."/>
            <person name="Igual J.M."/>
            <person name="Klenk H.-P."/>
            <person name="Trujillo M.E."/>
            <person name="Sahin N."/>
        </authorList>
    </citation>
    <scope>NUCLEOTIDE SEQUENCE [LARGE SCALE GENOMIC DNA]</scope>
    <source>
        <strain evidence="3">S2904</strain>
    </source>
</reference>
<dbReference type="Proteomes" id="UP000245683">
    <property type="component" value="Unassembled WGS sequence"/>
</dbReference>
<evidence type="ECO:0000313" key="3">
    <source>
        <dbReference type="Proteomes" id="UP000245683"/>
    </source>
</evidence>
<accession>A0A317JU94</accession>
<comment type="caution">
    <text evidence="2">The sequence shown here is derived from an EMBL/GenBank/DDBJ whole genome shotgun (WGS) entry which is preliminary data.</text>
</comment>
<sequence length="216" mass="22894">MTTSRDRGLAAALADTGDLPDGDARFAELERIAAQADAAGDPRTALAARFALIEAYLHHGERWRLLEPVRRCLAAVDRAPGLLDGHPDDAGTLLRHQRQAVEALFGTPRIGLDQARSLLDDLADRLGPDAESVAELRCRLADHLGDEPTARREYDRWRSGPARLTPPGGPEQAYDRSGSARLRPPGGPNPSAAPDPAAGCPGCAPARQAELLAGPG</sequence>
<feature type="region of interest" description="Disordered" evidence="1">
    <location>
        <begin position="149"/>
        <end position="204"/>
    </location>
</feature>